<accession>A0A371IGI8</accession>
<gene>
    <name evidence="1" type="ORF">CR513_00808</name>
</gene>
<evidence type="ECO:0000313" key="1">
    <source>
        <dbReference type="EMBL" id="RDY14161.1"/>
    </source>
</evidence>
<reference evidence="1" key="1">
    <citation type="submission" date="2018-05" db="EMBL/GenBank/DDBJ databases">
        <title>Draft genome of Mucuna pruriens seed.</title>
        <authorList>
            <person name="Nnadi N.E."/>
            <person name="Vos R."/>
            <person name="Hasami M.H."/>
            <person name="Devisetty U.K."/>
            <person name="Aguiy J.C."/>
        </authorList>
    </citation>
    <scope>NUCLEOTIDE SEQUENCE [LARGE SCALE GENOMIC DNA]</scope>
    <source>
        <strain evidence="1">JCA_2017</strain>
    </source>
</reference>
<evidence type="ECO:0000313" key="2">
    <source>
        <dbReference type="Proteomes" id="UP000257109"/>
    </source>
</evidence>
<dbReference type="EMBL" id="QJKJ01000123">
    <property type="protein sequence ID" value="RDY14161.1"/>
    <property type="molecule type" value="Genomic_DNA"/>
</dbReference>
<feature type="non-terminal residue" evidence="1">
    <location>
        <position position="1"/>
    </location>
</feature>
<protein>
    <submittedName>
        <fullName evidence="1">Uncharacterized protein</fullName>
    </submittedName>
</protein>
<proteinExistence type="predicted"/>
<sequence length="139" mass="15932">MTSNIQLLTNIKKYYENLKIHTANENQLSITTTSDISSSLTNDQHSGKIIANEPKFDFLIILLLLITKHDISILDISTQINKHTSSLNVVHFDCISCKFKKSKILPFSTHHLFGDDTNYISLSITYIFITFINDYSRFT</sequence>
<organism evidence="1 2">
    <name type="scientific">Mucuna pruriens</name>
    <name type="common">Velvet bean</name>
    <name type="synonym">Dolichos pruriens</name>
    <dbReference type="NCBI Taxonomy" id="157652"/>
    <lineage>
        <taxon>Eukaryota</taxon>
        <taxon>Viridiplantae</taxon>
        <taxon>Streptophyta</taxon>
        <taxon>Embryophyta</taxon>
        <taxon>Tracheophyta</taxon>
        <taxon>Spermatophyta</taxon>
        <taxon>Magnoliopsida</taxon>
        <taxon>eudicotyledons</taxon>
        <taxon>Gunneridae</taxon>
        <taxon>Pentapetalae</taxon>
        <taxon>rosids</taxon>
        <taxon>fabids</taxon>
        <taxon>Fabales</taxon>
        <taxon>Fabaceae</taxon>
        <taxon>Papilionoideae</taxon>
        <taxon>50 kb inversion clade</taxon>
        <taxon>NPAAA clade</taxon>
        <taxon>indigoferoid/millettioid clade</taxon>
        <taxon>Phaseoleae</taxon>
        <taxon>Mucuna</taxon>
    </lineage>
</organism>
<name>A0A371IGI8_MUCPR</name>
<comment type="caution">
    <text evidence="1">The sequence shown here is derived from an EMBL/GenBank/DDBJ whole genome shotgun (WGS) entry which is preliminary data.</text>
</comment>
<dbReference type="AlphaFoldDB" id="A0A371IGI8"/>
<dbReference type="Proteomes" id="UP000257109">
    <property type="component" value="Unassembled WGS sequence"/>
</dbReference>
<keyword evidence="2" id="KW-1185">Reference proteome</keyword>